<keyword evidence="9" id="KW-1185">Reference proteome</keyword>
<evidence type="ECO:0000256" key="2">
    <source>
        <dbReference type="ARBA" id="ARBA00022448"/>
    </source>
</evidence>
<accession>A0ABV6XER3</accession>
<dbReference type="Proteomes" id="UP001592581">
    <property type="component" value="Unassembled WGS sequence"/>
</dbReference>
<feature type="transmembrane region" description="Helical" evidence="7">
    <location>
        <begin position="268"/>
        <end position="288"/>
    </location>
</feature>
<dbReference type="RefSeq" id="WP_380561598.1">
    <property type="nucleotide sequence ID" value="NZ_JBEUKS010000001.1"/>
</dbReference>
<dbReference type="PANTHER" id="PTHR23513">
    <property type="entry name" value="INTEGRAL MEMBRANE EFFLUX PROTEIN-RELATED"/>
    <property type="match status" value="1"/>
</dbReference>
<dbReference type="PANTHER" id="PTHR23513:SF11">
    <property type="entry name" value="STAPHYLOFERRIN A TRANSPORTER"/>
    <property type="match status" value="1"/>
</dbReference>
<dbReference type="CDD" id="cd06173">
    <property type="entry name" value="MFS_MefA_like"/>
    <property type="match status" value="1"/>
</dbReference>
<gene>
    <name evidence="8" type="ORF">ABUW04_00625</name>
</gene>
<dbReference type="SUPFAM" id="SSF103473">
    <property type="entry name" value="MFS general substrate transporter"/>
    <property type="match status" value="1"/>
</dbReference>
<evidence type="ECO:0000256" key="1">
    <source>
        <dbReference type="ARBA" id="ARBA00004651"/>
    </source>
</evidence>
<protein>
    <submittedName>
        <fullName evidence="8">MFS transporter</fullName>
    </submittedName>
</protein>
<evidence type="ECO:0000313" key="8">
    <source>
        <dbReference type="EMBL" id="MFC1436748.1"/>
    </source>
</evidence>
<keyword evidence="5 7" id="KW-1133">Transmembrane helix</keyword>
<reference evidence="8 9" key="1">
    <citation type="submission" date="2024-06" db="EMBL/GenBank/DDBJ databases">
        <authorList>
            <person name="Lee S.D."/>
        </authorList>
    </citation>
    <scope>NUCLEOTIDE SEQUENCE [LARGE SCALE GENOMIC DNA]</scope>
    <source>
        <strain evidence="8 9">N1-10</strain>
    </source>
</reference>
<evidence type="ECO:0000256" key="6">
    <source>
        <dbReference type="ARBA" id="ARBA00023136"/>
    </source>
</evidence>
<dbReference type="Pfam" id="PF05977">
    <property type="entry name" value="MFS_3"/>
    <property type="match status" value="1"/>
</dbReference>
<evidence type="ECO:0000256" key="5">
    <source>
        <dbReference type="ARBA" id="ARBA00022989"/>
    </source>
</evidence>
<dbReference type="InterPro" id="IPR036259">
    <property type="entry name" value="MFS_trans_sf"/>
</dbReference>
<organism evidence="8 9">
    <name type="scientific">Streptacidiphilus jeojiensis</name>
    <dbReference type="NCBI Taxonomy" id="3229225"/>
    <lineage>
        <taxon>Bacteria</taxon>
        <taxon>Bacillati</taxon>
        <taxon>Actinomycetota</taxon>
        <taxon>Actinomycetes</taxon>
        <taxon>Kitasatosporales</taxon>
        <taxon>Streptomycetaceae</taxon>
        <taxon>Streptacidiphilus</taxon>
    </lineage>
</organism>
<feature type="transmembrane region" description="Helical" evidence="7">
    <location>
        <begin position="58"/>
        <end position="79"/>
    </location>
</feature>
<evidence type="ECO:0000256" key="4">
    <source>
        <dbReference type="ARBA" id="ARBA00022692"/>
    </source>
</evidence>
<feature type="transmembrane region" description="Helical" evidence="7">
    <location>
        <begin position="170"/>
        <end position="200"/>
    </location>
</feature>
<dbReference type="EMBL" id="JBEUKS010000001">
    <property type="protein sequence ID" value="MFC1436748.1"/>
    <property type="molecule type" value="Genomic_DNA"/>
</dbReference>
<evidence type="ECO:0000256" key="3">
    <source>
        <dbReference type="ARBA" id="ARBA00022475"/>
    </source>
</evidence>
<evidence type="ECO:0000256" key="7">
    <source>
        <dbReference type="SAM" id="Phobius"/>
    </source>
</evidence>
<comment type="caution">
    <text evidence="8">The sequence shown here is derived from an EMBL/GenBank/DDBJ whole genome shotgun (WGS) entry which is preliminary data.</text>
</comment>
<comment type="subcellular location">
    <subcellularLocation>
        <location evidence="1">Cell membrane</location>
        <topology evidence="1">Multi-pass membrane protein</topology>
    </subcellularLocation>
</comment>
<feature type="transmembrane region" description="Helical" evidence="7">
    <location>
        <begin position="385"/>
        <end position="405"/>
    </location>
</feature>
<feature type="transmembrane region" description="Helical" evidence="7">
    <location>
        <begin position="28"/>
        <end position="52"/>
    </location>
</feature>
<keyword evidence="6 7" id="KW-0472">Membrane</keyword>
<feature type="transmembrane region" description="Helical" evidence="7">
    <location>
        <begin position="233"/>
        <end position="256"/>
    </location>
</feature>
<keyword evidence="3" id="KW-1003">Cell membrane</keyword>
<sequence length="419" mass="43438">MPETDAPTPVSSTRLASERPLRSPAFRWYFTGWSITNAGSAMAPVALAFGVLEATGSAAWLSAVLAAATVPMIATMLLGGGIADRYRRDTVLRLTSLGCGISQAGVAAVLITHQPPALLLPLSACNGVFQALTTPTMRGIVPQLASGRGIQQANSLLASARNISKLLGPIAAGLLTVSVGGGWAIAADAGSFLLAAVCFARMSLPDRPPRTDGDPSMLGELRQGWHYFSSRPWIWSVTLAFAVFNTVNMGVWNILGPAIAVHTIGADGWGLVLSARGAGALLATTAMVKLTVRRPMGPALSLMTLAGVPMILLGLHASTLWLAAAAFAAGVAAEFFTVAWSTVWHIHIPERLSSRVGAYDEFGSFASIPVGQLSVPILATAFGTAPVAVTGGALTVTAMLLPLLLPSLRRIDISTPDVS</sequence>
<feature type="transmembrane region" description="Helical" evidence="7">
    <location>
        <begin position="300"/>
        <end position="317"/>
    </location>
</feature>
<name>A0ABV6XER3_9ACTN</name>
<feature type="transmembrane region" description="Helical" evidence="7">
    <location>
        <begin position="323"/>
        <end position="346"/>
    </location>
</feature>
<dbReference type="InterPro" id="IPR010290">
    <property type="entry name" value="TM_effector"/>
</dbReference>
<keyword evidence="2" id="KW-0813">Transport</keyword>
<dbReference type="Gene3D" id="1.20.1250.20">
    <property type="entry name" value="MFS general substrate transporter like domains"/>
    <property type="match status" value="1"/>
</dbReference>
<keyword evidence="4 7" id="KW-0812">Transmembrane</keyword>
<proteinExistence type="predicted"/>
<evidence type="ECO:0000313" key="9">
    <source>
        <dbReference type="Proteomes" id="UP001592581"/>
    </source>
</evidence>